<dbReference type="KEGG" id="eiv:EIN_077380"/>
<dbReference type="GeneID" id="14882570"/>
<dbReference type="Proteomes" id="UP000014680">
    <property type="component" value="Unassembled WGS sequence"/>
</dbReference>
<evidence type="ECO:0000313" key="2">
    <source>
        <dbReference type="Proteomes" id="UP000014680"/>
    </source>
</evidence>
<keyword evidence="2" id="KW-1185">Reference proteome</keyword>
<dbReference type="RefSeq" id="XP_004182929.1">
    <property type="nucleotide sequence ID" value="XM_004182881.1"/>
</dbReference>
<sequence>FIRFYLFKQTCFTTTLTKYLPQVFFEGSPPLSHCLCVPMSPSFILRTLDANVVPFSNGAFIEIRAKEDIESV</sequence>
<dbReference type="AlphaFoldDB" id="A0A0A1TUB1"/>
<dbReference type="VEuPathDB" id="AmoebaDB:EIN_077380"/>
<reference evidence="1 2" key="1">
    <citation type="submission" date="2012-10" db="EMBL/GenBank/DDBJ databases">
        <authorList>
            <person name="Zafar N."/>
            <person name="Inman J."/>
            <person name="Hall N."/>
            <person name="Lorenzi H."/>
            <person name="Caler E."/>
        </authorList>
    </citation>
    <scope>NUCLEOTIDE SEQUENCE [LARGE SCALE GENOMIC DNA]</scope>
    <source>
        <strain evidence="1 2">IP1</strain>
    </source>
</reference>
<feature type="non-terminal residue" evidence="1">
    <location>
        <position position="1"/>
    </location>
</feature>
<evidence type="ECO:0000313" key="1">
    <source>
        <dbReference type="EMBL" id="ELP83583.1"/>
    </source>
</evidence>
<protein>
    <submittedName>
        <fullName evidence="1">Uncharacterized protein</fullName>
    </submittedName>
</protein>
<name>A0A0A1TUB1_ENTIV</name>
<accession>A0A0A1TUB1</accession>
<proteinExistence type="predicted"/>
<gene>
    <name evidence="1" type="ORF">EIN_077380</name>
</gene>
<dbReference type="EMBL" id="KB207261">
    <property type="protein sequence ID" value="ELP83583.1"/>
    <property type="molecule type" value="Genomic_DNA"/>
</dbReference>
<organism evidence="1 2">
    <name type="scientific">Entamoeba invadens IP1</name>
    <dbReference type="NCBI Taxonomy" id="370355"/>
    <lineage>
        <taxon>Eukaryota</taxon>
        <taxon>Amoebozoa</taxon>
        <taxon>Evosea</taxon>
        <taxon>Archamoebae</taxon>
        <taxon>Mastigamoebida</taxon>
        <taxon>Entamoebidae</taxon>
        <taxon>Entamoeba</taxon>
    </lineage>
</organism>